<dbReference type="Pfam" id="PF07717">
    <property type="entry name" value="OB_NTP_bind"/>
    <property type="match status" value="1"/>
</dbReference>
<dbReference type="InterPro" id="IPR001650">
    <property type="entry name" value="Helicase_C-like"/>
</dbReference>
<dbReference type="FunFam" id="1.20.120.1080:FF:000005">
    <property type="entry name" value="ATP-dependent helicase HrpA"/>
    <property type="match status" value="1"/>
</dbReference>
<dbReference type="SMART" id="SM00490">
    <property type="entry name" value="HELICc"/>
    <property type="match status" value="1"/>
</dbReference>
<dbReference type="PROSITE" id="PS51194">
    <property type="entry name" value="HELICASE_CTER"/>
    <property type="match status" value="1"/>
</dbReference>
<keyword evidence="1" id="KW-0547">Nucleotide-binding</keyword>
<evidence type="ECO:0000256" key="1">
    <source>
        <dbReference type="ARBA" id="ARBA00022741"/>
    </source>
</evidence>
<proteinExistence type="predicted"/>
<protein>
    <submittedName>
        <fullName evidence="8">ATP-dependent helicase HrpA</fullName>
        <ecNumber evidence="8">3.6.4.13</ecNumber>
    </submittedName>
</protein>
<dbReference type="SMART" id="SM00847">
    <property type="entry name" value="HA2"/>
    <property type="match status" value="1"/>
</dbReference>
<evidence type="ECO:0000256" key="4">
    <source>
        <dbReference type="ARBA" id="ARBA00022840"/>
    </source>
</evidence>
<feature type="compositionally biased region" description="Low complexity" evidence="5">
    <location>
        <begin position="43"/>
        <end position="58"/>
    </location>
</feature>
<evidence type="ECO:0000259" key="7">
    <source>
        <dbReference type="PROSITE" id="PS51194"/>
    </source>
</evidence>
<dbReference type="FunFam" id="3.40.50.300:FF:000575">
    <property type="entry name" value="ATP-dependent helicase hrpA"/>
    <property type="match status" value="1"/>
</dbReference>
<evidence type="ECO:0000313" key="9">
    <source>
        <dbReference type="Proteomes" id="UP000590811"/>
    </source>
</evidence>
<dbReference type="RefSeq" id="WP_184510320.1">
    <property type="nucleotide sequence ID" value="NZ_JACHVT010000004.1"/>
</dbReference>
<dbReference type="GO" id="GO:0003724">
    <property type="term" value="F:RNA helicase activity"/>
    <property type="evidence" value="ECO:0007669"/>
    <property type="project" value="UniProtKB-EC"/>
</dbReference>
<dbReference type="InterPro" id="IPR011709">
    <property type="entry name" value="DEAD-box_helicase_OB_fold"/>
</dbReference>
<dbReference type="SMART" id="SM00487">
    <property type="entry name" value="DEXDc"/>
    <property type="match status" value="1"/>
</dbReference>
<evidence type="ECO:0000313" key="8">
    <source>
        <dbReference type="EMBL" id="MBB2987111.1"/>
    </source>
</evidence>
<dbReference type="PANTHER" id="PTHR18934:SF99">
    <property type="entry name" value="ATP-DEPENDENT RNA HELICASE DHX37-RELATED"/>
    <property type="match status" value="1"/>
</dbReference>
<feature type="domain" description="Helicase C-terminal" evidence="7">
    <location>
        <begin position="304"/>
        <end position="475"/>
    </location>
</feature>
<feature type="region of interest" description="Disordered" evidence="5">
    <location>
        <begin position="1"/>
        <end position="88"/>
    </location>
</feature>
<organism evidence="8 9">
    <name type="scientific">Terracoccus luteus</name>
    <dbReference type="NCBI Taxonomy" id="53356"/>
    <lineage>
        <taxon>Bacteria</taxon>
        <taxon>Bacillati</taxon>
        <taxon>Actinomycetota</taxon>
        <taxon>Actinomycetes</taxon>
        <taxon>Micrococcales</taxon>
        <taxon>Intrasporangiaceae</taxon>
        <taxon>Terracoccus</taxon>
    </lineage>
</organism>
<evidence type="ECO:0000256" key="3">
    <source>
        <dbReference type="ARBA" id="ARBA00022806"/>
    </source>
</evidence>
<dbReference type="PANTHER" id="PTHR18934">
    <property type="entry name" value="ATP-DEPENDENT RNA HELICASE"/>
    <property type="match status" value="1"/>
</dbReference>
<dbReference type="InterPro" id="IPR024590">
    <property type="entry name" value="HrpA_C"/>
</dbReference>
<dbReference type="InterPro" id="IPR003593">
    <property type="entry name" value="AAA+_ATPase"/>
</dbReference>
<dbReference type="CDD" id="cd17989">
    <property type="entry name" value="DEXHc_HrpA"/>
    <property type="match status" value="1"/>
</dbReference>
<name>A0A839Q397_9MICO</name>
<dbReference type="Gene3D" id="3.40.50.300">
    <property type="entry name" value="P-loop containing nucleotide triphosphate hydrolases"/>
    <property type="match status" value="2"/>
</dbReference>
<dbReference type="SUPFAM" id="SSF52540">
    <property type="entry name" value="P-loop containing nucleoside triphosphate hydrolases"/>
    <property type="match status" value="1"/>
</dbReference>
<dbReference type="Proteomes" id="UP000590811">
    <property type="component" value="Unassembled WGS sequence"/>
</dbReference>
<feature type="compositionally biased region" description="Basic residues" evidence="5">
    <location>
        <begin position="17"/>
        <end position="27"/>
    </location>
</feature>
<evidence type="ECO:0000259" key="6">
    <source>
        <dbReference type="PROSITE" id="PS51192"/>
    </source>
</evidence>
<dbReference type="InterPro" id="IPR007502">
    <property type="entry name" value="Helicase-assoc_dom"/>
</dbReference>
<feature type="domain" description="Helicase ATP-binding" evidence="6">
    <location>
        <begin position="106"/>
        <end position="269"/>
    </location>
</feature>
<feature type="compositionally biased region" description="Basic and acidic residues" evidence="5">
    <location>
        <begin position="59"/>
        <end position="80"/>
    </location>
</feature>
<dbReference type="InterPro" id="IPR027417">
    <property type="entry name" value="P-loop_NTPase"/>
</dbReference>
<dbReference type="Pfam" id="PF21010">
    <property type="entry name" value="HA2_C"/>
    <property type="match status" value="1"/>
</dbReference>
<dbReference type="PROSITE" id="PS51192">
    <property type="entry name" value="HELICASE_ATP_BIND_1"/>
    <property type="match status" value="1"/>
</dbReference>
<dbReference type="InterPro" id="IPR011545">
    <property type="entry name" value="DEAD/DEAH_box_helicase_dom"/>
</dbReference>
<dbReference type="GO" id="GO:0003723">
    <property type="term" value="F:RNA binding"/>
    <property type="evidence" value="ECO:0007669"/>
    <property type="project" value="TreeGrafter"/>
</dbReference>
<sequence length="1389" mass="152147">MSDTRPATGPEAPSAPRPRRRGGRRRPRATDGGPQGDRTTPDAGRPGPDARTPGAARPAPDRPRRDRRPDPSPEQREARRAARAATVPPITYPEHLPVVERRDDIAAAIRDHQVVVVAGETGSGKTTQLPKICLELGRGQGGQIGHTQPRRIAARAVAERLADELDVELGGAVGYQVRFTDHATRDTLVKVMTDGILLAEMQRDRDLRRYDTIIIDEAHERSLNIDFILGYLKQLLPRRPDLKVVITSATIDPEKFARHFADPVTGEPAPVIEVSGRTFPVEVRYRPLVDPDRPDAEERDLVQGVVDAVEELWTERHTGSSSDILVFFSGEREIRDAADALNGLKLPVTEVVPLYGRLSAAEQHRVFSRHTGRRIVLATNVAETSLTVPGIRYVVDTGTARISRYSQRTKVQRLPIEPISQASANQRSGRCGRLADGIAVRLYSEDDYDSRPEFTDPEILRTNLASVILQMTSLGLGDIARFPFVDPPDGRQIADGVRLLEELQAFAPDEEEDAGRPAPAGRRRRPGRRLTPLGRTIATLPIDPRHARMVIEADRRGVLREVLVIVAALSIQDPRERPQEKQELANAAHKRFADETSDFLTWLNLWAYLKEQQKALSGSAFRRLCKNEFLNYLRVREWQDLHSQVRQAAKSAGLEVARGSARTDGDTTPATDTEEPGAEGAATGRDAHGSVDADAVHQSLLAGLLSHVGVRDEQKREYAGARGARFGISPGSALFRKQPQFVMAEELVETSRLWARINARIDPVWAEQLGAHLVKRQYSEPRWSGRRGSAVATERVTLFGVPLVVARLVGLGGIDPELARDLFIRHALVEGDWHTEHAFLRANAELVERLGELEARTRRRDLVVDDNTLVSFYDKRIPAEVVSGRHFDSWWKSVRRRTPNLLTFTEDLLLRDAAGELATADHPTTWRQGELELPVTYRFEPGAPDDGVTVHIPVDRLNQVTPAGFEWQVPGFREELVTGLIRSLPKGLRRHLVPAPDVARRVLPLLDPASGSLAPALATALTRHGGVPVAAHDVDWERVPGHLRVTFSVDGPDGRPVATGKDLEAVRDAAAPQLRRQVSRAGAEIERAGLTAFPDAGVPGTFESASGVRGYPALVDTGRAVDLRVLPTEAEADAAHRLGVRRLLLLGITPPWKQVLARLTNTQKLALGHNPHGSVPALLDDCLAAAVDSIRDEAAAPTGGTGPNAGVARAVRTREDFEWALSAVRTHTTARVVQVVGLVEPVLARHLGLTNRLAELDRSSSSALRPVLADVRAQLAGLIRPGFVAATGVARLPDLDRYLRGIAHRLDRAPAALARDAQALEQVDLVEGRYADLLESLRPAQRGSAAVVDIGWMIEELRVSLFAQPVGTARSVSPQRILKAITKAAADAA</sequence>
<dbReference type="Pfam" id="PF11898">
    <property type="entry name" value="DUF3418"/>
    <property type="match status" value="1"/>
</dbReference>
<dbReference type="SMART" id="SM00382">
    <property type="entry name" value="AAA"/>
    <property type="match status" value="1"/>
</dbReference>
<dbReference type="GO" id="GO:0005524">
    <property type="term" value="F:ATP binding"/>
    <property type="evidence" value="ECO:0007669"/>
    <property type="project" value="UniProtKB-KW"/>
</dbReference>
<keyword evidence="4" id="KW-0067">ATP-binding</keyword>
<evidence type="ECO:0000256" key="2">
    <source>
        <dbReference type="ARBA" id="ARBA00022801"/>
    </source>
</evidence>
<accession>A0A839Q397</accession>
<comment type="caution">
    <text evidence="8">The sequence shown here is derived from an EMBL/GenBank/DDBJ whole genome shotgun (WGS) entry which is preliminary data.</text>
</comment>
<dbReference type="EC" id="3.6.4.13" evidence="8"/>
<dbReference type="NCBIfam" id="TIGR01967">
    <property type="entry name" value="DEAH_box_HrpA"/>
    <property type="match status" value="1"/>
</dbReference>
<feature type="region of interest" description="Disordered" evidence="5">
    <location>
        <begin position="652"/>
        <end position="689"/>
    </location>
</feature>
<reference evidence="8 9" key="1">
    <citation type="submission" date="2020-08" db="EMBL/GenBank/DDBJ databases">
        <title>Genomic Encyclopedia of Type Strains, Phase IV (KMG-V): Genome sequencing to study the core and pangenomes of soil and plant-associated prokaryotes.</title>
        <authorList>
            <person name="Whitman W."/>
        </authorList>
    </citation>
    <scope>NUCLEOTIDE SEQUENCE [LARGE SCALE GENOMIC DNA]</scope>
    <source>
        <strain evidence="8 9">B3ACCR2</strain>
    </source>
</reference>
<dbReference type="InterPro" id="IPR010222">
    <property type="entry name" value="RNA_helicase_HrpA"/>
</dbReference>
<dbReference type="CDD" id="cd18791">
    <property type="entry name" value="SF2_C_RHA"/>
    <property type="match status" value="1"/>
</dbReference>
<keyword evidence="3 8" id="KW-0347">Helicase</keyword>
<dbReference type="Gene3D" id="1.20.120.1080">
    <property type="match status" value="1"/>
</dbReference>
<dbReference type="Pfam" id="PF00271">
    <property type="entry name" value="Helicase_C"/>
    <property type="match status" value="1"/>
</dbReference>
<gene>
    <name evidence="8" type="ORF">FHW14_002276</name>
</gene>
<dbReference type="GO" id="GO:0016787">
    <property type="term" value="F:hydrolase activity"/>
    <property type="evidence" value="ECO:0007669"/>
    <property type="project" value="UniProtKB-KW"/>
</dbReference>
<keyword evidence="2 8" id="KW-0378">Hydrolase</keyword>
<dbReference type="EMBL" id="JACHVT010000004">
    <property type="protein sequence ID" value="MBB2987111.1"/>
    <property type="molecule type" value="Genomic_DNA"/>
</dbReference>
<dbReference type="Pfam" id="PF00270">
    <property type="entry name" value="DEAD"/>
    <property type="match status" value="1"/>
</dbReference>
<evidence type="ECO:0000256" key="5">
    <source>
        <dbReference type="SAM" id="MobiDB-lite"/>
    </source>
</evidence>
<feature type="region of interest" description="Disordered" evidence="5">
    <location>
        <begin position="508"/>
        <end position="530"/>
    </location>
</feature>
<dbReference type="InterPro" id="IPR014001">
    <property type="entry name" value="Helicase_ATP-bd"/>
</dbReference>